<keyword evidence="7" id="KW-1185">Reference proteome</keyword>
<dbReference type="InterPro" id="IPR036390">
    <property type="entry name" value="WH_DNA-bd_sf"/>
</dbReference>
<evidence type="ECO:0000256" key="3">
    <source>
        <dbReference type="ARBA" id="ARBA00023125"/>
    </source>
</evidence>
<keyword evidence="2" id="KW-0805">Transcription regulation</keyword>
<dbReference type="GO" id="GO:0006351">
    <property type="term" value="P:DNA-templated transcription"/>
    <property type="evidence" value="ECO:0007669"/>
    <property type="project" value="TreeGrafter"/>
</dbReference>
<dbReference type="CDD" id="cd08471">
    <property type="entry name" value="PBP2_CrgA_like_2"/>
    <property type="match status" value="1"/>
</dbReference>
<dbReference type="SUPFAM" id="SSF53850">
    <property type="entry name" value="Periplasmic binding protein-like II"/>
    <property type="match status" value="1"/>
</dbReference>
<accession>A0A5S9Q576</accession>
<dbReference type="EMBL" id="CACSAS010000001">
    <property type="protein sequence ID" value="CAA0112514.1"/>
    <property type="molecule type" value="Genomic_DNA"/>
</dbReference>
<dbReference type="Pfam" id="PF00126">
    <property type="entry name" value="HTH_1"/>
    <property type="match status" value="1"/>
</dbReference>
<keyword evidence="4" id="KW-0804">Transcription</keyword>
<keyword evidence="3" id="KW-0238">DNA-binding</keyword>
<evidence type="ECO:0000259" key="5">
    <source>
        <dbReference type="PROSITE" id="PS50931"/>
    </source>
</evidence>
<reference evidence="6 7" key="1">
    <citation type="submission" date="2019-12" db="EMBL/GenBank/DDBJ databases">
        <authorList>
            <person name="Reyes-Prieto M."/>
        </authorList>
    </citation>
    <scope>NUCLEOTIDE SEQUENCE [LARGE SCALE GENOMIC DNA]</scope>
    <source>
        <strain evidence="6">HF14-78462</strain>
    </source>
</reference>
<dbReference type="GO" id="GO:0003700">
    <property type="term" value="F:DNA-binding transcription factor activity"/>
    <property type="evidence" value="ECO:0007669"/>
    <property type="project" value="InterPro"/>
</dbReference>
<dbReference type="SUPFAM" id="SSF46785">
    <property type="entry name" value="Winged helix' DNA-binding domain"/>
    <property type="match status" value="1"/>
</dbReference>
<dbReference type="PROSITE" id="PS50931">
    <property type="entry name" value="HTH_LYSR"/>
    <property type="match status" value="1"/>
</dbReference>
<organism evidence="6 7">
    <name type="scientific">Starkeya nomas</name>
    <dbReference type="NCBI Taxonomy" id="2666134"/>
    <lineage>
        <taxon>Bacteria</taxon>
        <taxon>Pseudomonadati</taxon>
        <taxon>Pseudomonadota</taxon>
        <taxon>Alphaproteobacteria</taxon>
        <taxon>Hyphomicrobiales</taxon>
        <taxon>Xanthobacteraceae</taxon>
        <taxon>Starkeya</taxon>
    </lineage>
</organism>
<comment type="similarity">
    <text evidence="1">Belongs to the LysR transcriptional regulatory family.</text>
</comment>
<evidence type="ECO:0000256" key="2">
    <source>
        <dbReference type="ARBA" id="ARBA00023015"/>
    </source>
</evidence>
<gene>
    <name evidence="6" type="primary">dmlR_8</name>
    <name evidence="6" type="ORF">STARVERO_04059</name>
</gene>
<dbReference type="FunFam" id="1.10.10.10:FF:000001">
    <property type="entry name" value="LysR family transcriptional regulator"/>
    <property type="match status" value="1"/>
</dbReference>
<evidence type="ECO:0000256" key="4">
    <source>
        <dbReference type="ARBA" id="ARBA00023163"/>
    </source>
</evidence>
<dbReference type="InterPro" id="IPR036388">
    <property type="entry name" value="WH-like_DNA-bd_sf"/>
</dbReference>
<proteinExistence type="inferred from homology"/>
<dbReference type="AlphaFoldDB" id="A0A5S9Q576"/>
<dbReference type="RefSeq" id="WP_159601166.1">
    <property type="nucleotide sequence ID" value="NZ_CACSAS010000001.1"/>
</dbReference>
<dbReference type="Gene3D" id="1.10.10.10">
    <property type="entry name" value="Winged helix-like DNA-binding domain superfamily/Winged helix DNA-binding domain"/>
    <property type="match status" value="1"/>
</dbReference>
<dbReference type="InterPro" id="IPR005119">
    <property type="entry name" value="LysR_subst-bd"/>
</dbReference>
<feature type="domain" description="HTH lysR-type" evidence="5">
    <location>
        <begin position="1"/>
        <end position="59"/>
    </location>
</feature>
<dbReference type="PANTHER" id="PTHR30537:SF5">
    <property type="entry name" value="HTH-TYPE TRANSCRIPTIONAL ACTIVATOR TTDR-RELATED"/>
    <property type="match status" value="1"/>
</dbReference>
<evidence type="ECO:0000256" key="1">
    <source>
        <dbReference type="ARBA" id="ARBA00009437"/>
    </source>
</evidence>
<dbReference type="PANTHER" id="PTHR30537">
    <property type="entry name" value="HTH-TYPE TRANSCRIPTIONAL REGULATOR"/>
    <property type="match status" value="1"/>
</dbReference>
<dbReference type="Proteomes" id="UP000433050">
    <property type="component" value="Unassembled WGS sequence"/>
</dbReference>
<evidence type="ECO:0000313" key="6">
    <source>
        <dbReference type="EMBL" id="CAA0112514.1"/>
    </source>
</evidence>
<dbReference type="Gene3D" id="3.40.190.290">
    <property type="match status" value="1"/>
</dbReference>
<dbReference type="Pfam" id="PF03466">
    <property type="entry name" value="LysR_substrate"/>
    <property type="match status" value="1"/>
</dbReference>
<dbReference type="InterPro" id="IPR058163">
    <property type="entry name" value="LysR-type_TF_proteobact-type"/>
</dbReference>
<sequence length="298" mass="32786">MDRLQAMALLVRAVETGSLSAAARETSKSITAVSRTVAALETELGVQLLRRTTRSLALTEQGRLFYARSKAILGDVRELDLALASTRSEPVGRLRVSAATLIGRLILAPLVTGFLARYPSMSIDLVLLDRAVNLIEEEIDLSVRIGHLPDSELLVRKLDDIDLVVCASPDYLARRGVPSRPEELKSHDCLTFSESPGPVDWRFHIDGRSRIVRLNGRLSVNNLDVAVAAARDGLGITRAPSWYVVDDLRAGRLQALLGAYQREPTPVQLLFQQARMASPKLSSFVDHVATHWPRIAKI</sequence>
<dbReference type="FunFam" id="3.40.190.290:FF:000001">
    <property type="entry name" value="Transcriptional regulator, LysR family"/>
    <property type="match status" value="1"/>
</dbReference>
<name>A0A5S9Q576_9HYPH</name>
<protein>
    <submittedName>
        <fullName evidence="6">HTH-type transcriptional regulator DmlR</fullName>
    </submittedName>
</protein>
<evidence type="ECO:0000313" key="7">
    <source>
        <dbReference type="Proteomes" id="UP000433050"/>
    </source>
</evidence>
<dbReference type="InterPro" id="IPR000847">
    <property type="entry name" value="LysR_HTH_N"/>
</dbReference>
<dbReference type="GO" id="GO:0043565">
    <property type="term" value="F:sequence-specific DNA binding"/>
    <property type="evidence" value="ECO:0007669"/>
    <property type="project" value="TreeGrafter"/>
</dbReference>